<reference evidence="13 14" key="2">
    <citation type="journal article" date="2016" name="Genome Announc.">
        <title>Draft Genome Sequence of Erythromycin- and Oxytetracycline-Sensitive Nocardia seriolae Strain U-1 (NBRC 110359).</title>
        <authorList>
            <person name="Imajoh M."/>
            <person name="Sukeda M."/>
            <person name="Shimizu M."/>
            <person name="Yamane J."/>
            <person name="Ohnishi K."/>
            <person name="Oshima S."/>
        </authorList>
    </citation>
    <scope>NUCLEOTIDE SEQUENCE [LARGE SCALE GENOMIC DNA]</scope>
    <source>
        <strain evidence="13 14">U-1</strain>
    </source>
</reference>
<dbReference type="InterPro" id="IPR023546">
    <property type="entry name" value="MGMT"/>
</dbReference>
<dbReference type="GO" id="GO:0006307">
    <property type="term" value="P:DNA alkylation repair"/>
    <property type="evidence" value="ECO:0007669"/>
    <property type="project" value="UniProtKB-UniRule"/>
</dbReference>
<dbReference type="EMBL" id="BBYQ01000172">
    <property type="protein sequence ID" value="GAP32668.1"/>
    <property type="molecule type" value="Genomic_DNA"/>
</dbReference>
<dbReference type="OrthoDB" id="9802228at2"/>
<dbReference type="HAMAP" id="MF_00772">
    <property type="entry name" value="OGT"/>
    <property type="match status" value="1"/>
</dbReference>
<feature type="active site" description="Nucleophile; methyl group acceptor" evidence="8">
    <location>
        <position position="131"/>
    </location>
</feature>
<evidence type="ECO:0000256" key="7">
    <source>
        <dbReference type="ARBA" id="ARBA00049348"/>
    </source>
</evidence>
<dbReference type="SUPFAM" id="SSF46767">
    <property type="entry name" value="Methylated DNA-protein cysteine methyltransferase, C-terminal domain"/>
    <property type="match status" value="1"/>
</dbReference>
<reference evidence="12 15" key="3">
    <citation type="submission" date="2016-10" db="EMBL/GenBank/DDBJ databases">
        <title>Genome sequence of Nocardia seriolae strain EM150506, isolated from Anguila japonica.</title>
        <authorList>
            <person name="Han H.-J."/>
        </authorList>
    </citation>
    <scope>NUCLEOTIDE SEQUENCE [LARGE SCALE GENOMIC DNA]</scope>
    <source>
        <strain evidence="12 15">EM150506</strain>
    </source>
</reference>
<dbReference type="Pfam" id="PF01035">
    <property type="entry name" value="DNA_binding_1"/>
    <property type="match status" value="1"/>
</dbReference>
<dbReference type="GO" id="GO:0003908">
    <property type="term" value="F:methylated-DNA-[protein]-cysteine S-methyltransferase activity"/>
    <property type="evidence" value="ECO:0007669"/>
    <property type="project" value="UniProtKB-UniRule"/>
</dbReference>
<keyword evidence="8" id="KW-0963">Cytoplasm</keyword>
<evidence type="ECO:0000259" key="10">
    <source>
        <dbReference type="Pfam" id="PF01035"/>
    </source>
</evidence>
<comment type="subcellular location">
    <subcellularLocation>
        <location evidence="8">Cytoplasm</location>
    </subcellularLocation>
</comment>
<evidence type="ECO:0000256" key="4">
    <source>
        <dbReference type="ARBA" id="ARBA00022679"/>
    </source>
</evidence>
<dbReference type="GeneID" id="93375516"/>
<dbReference type="NCBIfam" id="TIGR00589">
    <property type="entry name" value="ogt"/>
    <property type="match status" value="1"/>
</dbReference>
<keyword evidence="6 8" id="KW-0234">DNA repair</keyword>
<comment type="catalytic activity">
    <reaction evidence="7 8">
        <text>a 6-O-methyl-2'-deoxyguanosine in DNA + L-cysteinyl-[protein] = S-methyl-L-cysteinyl-[protein] + a 2'-deoxyguanosine in DNA</text>
        <dbReference type="Rhea" id="RHEA:24000"/>
        <dbReference type="Rhea" id="RHEA-COMP:10131"/>
        <dbReference type="Rhea" id="RHEA-COMP:10132"/>
        <dbReference type="Rhea" id="RHEA-COMP:11367"/>
        <dbReference type="Rhea" id="RHEA-COMP:11368"/>
        <dbReference type="ChEBI" id="CHEBI:29950"/>
        <dbReference type="ChEBI" id="CHEBI:82612"/>
        <dbReference type="ChEBI" id="CHEBI:85445"/>
        <dbReference type="ChEBI" id="CHEBI:85448"/>
        <dbReference type="EC" id="2.1.1.63"/>
    </reaction>
</comment>
<dbReference type="EC" id="2.1.1.63" evidence="8"/>
<dbReference type="InterPro" id="IPR036388">
    <property type="entry name" value="WH-like_DNA-bd_sf"/>
</dbReference>
<dbReference type="InterPro" id="IPR014048">
    <property type="entry name" value="MethylDNA_cys_MeTrfase_DNA-bd"/>
</dbReference>
<dbReference type="Gene3D" id="3.30.160.70">
    <property type="entry name" value="Methylated DNA-protein cysteine methyltransferase domain"/>
    <property type="match status" value="1"/>
</dbReference>
<dbReference type="GO" id="GO:0032259">
    <property type="term" value="P:methylation"/>
    <property type="evidence" value="ECO:0007669"/>
    <property type="project" value="UniProtKB-KW"/>
</dbReference>
<dbReference type="Proteomes" id="UP000180166">
    <property type="component" value="Chromosome"/>
</dbReference>
<evidence type="ECO:0000313" key="12">
    <source>
        <dbReference type="EMBL" id="APA98045.1"/>
    </source>
</evidence>
<feature type="region of interest" description="Disordered" evidence="9">
    <location>
        <begin position="168"/>
        <end position="194"/>
    </location>
</feature>
<evidence type="ECO:0000313" key="14">
    <source>
        <dbReference type="Proteomes" id="UP000037179"/>
    </source>
</evidence>
<dbReference type="InterPro" id="IPR036631">
    <property type="entry name" value="MGMT_N_sf"/>
</dbReference>
<comment type="similarity">
    <text evidence="2 8">Belongs to the MGMT family.</text>
</comment>
<keyword evidence="3 8" id="KW-0489">Methyltransferase</keyword>
<reference evidence="14" key="1">
    <citation type="submission" date="2015-07" db="EMBL/GenBank/DDBJ databases">
        <title>Nocardia seriolae U-1 whole genome shotgun sequence.</title>
        <authorList>
            <person name="Imajoh M."/>
            <person name="Fukumoto Y."/>
            <person name="Sukeda M."/>
            <person name="Yamane J."/>
            <person name="Yamasaki K."/>
            <person name="Shimizu M."/>
            <person name="Ohnishi K."/>
            <person name="Oshima S."/>
        </authorList>
    </citation>
    <scope>NUCLEOTIDE SEQUENCE [LARGE SCALE GENOMIC DNA]</scope>
    <source>
        <strain evidence="14">U-1</strain>
    </source>
</reference>
<feature type="domain" description="Methylated-DNA-[protein]-cysteine S-methyltransferase DNA binding" evidence="10">
    <location>
        <begin position="79"/>
        <end position="160"/>
    </location>
</feature>
<evidence type="ECO:0000313" key="15">
    <source>
        <dbReference type="Proteomes" id="UP000180166"/>
    </source>
</evidence>
<comment type="catalytic activity">
    <reaction evidence="1 8">
        <text>a 4-O-methyl-thymidine in DNA + L-cysteinyl-[protein] = a thymidine in DNA + S-methyl-L-cysteinyl-[protein]</text>
        <dbReference type="Rhea" id="RHEA:53428"/>
        <dbReference type="Rhea" id="RHEA-COMP:10131"/>
        <dbReference type="Rhea" id="RHEA-COMP:10132"/>
        <dbReference type="Rhea" id="RHEA-COMP:13555"/>
        <dbReference type="Rhea" id="RHEA-COMP:13556"/>
        <dbReference type="ChEBI" id="CHEBI:29950"/>
        <dbReference type="ChEBI" id="CHEBI:82612"/>
        <dbReference type="ChEBI" id="CHEBI:137386"/>
        <dbReference type="ChEBI" id="CHEBI:137387"/>
        <dbReference type="EC" id="2.1.1.63"/>
    </reaction>
</comment>
<evidence type="ECO:0000256" key="5">
    <source>
        <dbReference type="ARBA" id="ARBA00022763"/>
    </source>
</evidence>
<comment type="miscellaneous">
    <text evidence="8">This enzyme catalyzes only one turnover and therefore is not strictly catalytic. According to one definition, an enzyme is a biocatalyst that acts repeatedly and over many reaction cycles.</text>
</comment>
<dbReference type="Gene3D" id="1.10.10.10">
    <property type="entry name" value="Winged helix-like DNA-binding domain superfamily/Winged helix DNA-binding domain"/>
    <property type="match status" value="1"/>
</dbReference>
<keyword evidence="4 8" id="KW-0808">Transferase</keyword>
<dbReference type="EMBL" id="CP017839">
    <property type="protein sequence ID" value="APA98045.1"/>
    <property type="molecule type" value="Genomic_DNA"/>
</dbReference>
<keyword evidence="5 8" id="KW-0227">DNA damage</keyword>
<dbReference type="PANTHER" id="PTHR10815:SF5">
    <property type="entry name" value="METHYLATED-DNA--PROTEIN-CYSTEINE METHYLTRANSFERASE"/>
    <property type="match status" value="1"/>
</dbReference>
<dbReference type="Pfam" id="PF02870">
    <property type="entry name" value="Methyltransf_1N"/>
    <property type="match status" value="1"/>
</dbReference>
<evidence type="ECO:0000256" key="6">
    <source>
        <dbReference type="ARBA" id="ARBA00023204"/>
    </source>
</evidence>
<dbReference type="FunFam" id="1.10.10.10:FF:000214">
    <property type="entry name" value="Methylated-DNA--protein-cysteine methyltransferase"/>
    <property type="match status" value="1"/>
</dbReference>
<keyword evidence="14" id="KW-1185">Reference proteome</keyword>
<feature type="domain" description="Methylguanine DNA methyltransferase ribonuclease-like" evidence="11">
    <location>
        <begin position="3"/>
        <end position="72"/>
    </location>
</feature>
<dbReference type="CDD" id="cd06445">
    <property type="entry name" value="ATase"/>
    <property type="match status" value="1"/>
</dbReference>
<evidence type="ECO:0000256" key="9">
    <source>
        <dbReference type="SAM" id="MobiDB-lite"/>
    </source>
</evidence>
<dbReference type="InterPro" id="IPR036217">
    <property type="entry name" value="MethylDNA_cys_MeTrfase_DNAb"/>
</dbReference>
<sequence>MTVFTTMASPVGELLLVGEIQDGETILTAVSMAGGKSVLVEADWVADAEAFANVVPQLAAYFAGNHTGFDLRFGEGGTEFQRRVWRALDEIPYGRTTTYGEIARRIGAPRAAVRAVGSAIGANPLLIVRPCHRVIGVDGSLTGYAGGVERKQRLLELERVAWAPPPLCHRCGPDGSPSRTGRPWPGSSTSMGTH</sequence>
<evidence type="ECO:0000256" key="3">
    <source>
        <dbReference type="ARBA" id="ARBA00022603"/>
    </source>
</evidence>
<accession>A0A0B8NEB3</accession>
<proteinExistence type="inferred from homology"/>
<dbReference type="AlphaFoldDB" id="A0A0B8NEB3"/>
<name>A0A0B8NEB3_9NOCA</name>
<evidence type="ECO:0000256" key="2">
    <source>
        <dbReference type="ARBA" id="ARBA00008711"/>
    </source>
</evidence>
<evidence type="ECO:0000259" key="11">
    <source>
        <dbReference type="Pfam" id="PF02870"/>
    </source>
</evidence>
<dbReference type="PANTHER" id="PTHR10815">
    <property type="entry name" value="METHYLATED-DNA--PROTEIN-CYSTEINE METHYLTRANSFERASE"/>
    <property type="match status" value="1"/>
</dbReference>
<dbReference type="RefSeq" id="WP_081986333.1">
    <property type="nucleotide sequence ID" value="NZ_AP017900.1"/>
</dbReference>
<protein>
    <recommendedName>
        <fullName evidence="8">Methylated-DNA--protein-cysteine methyltransferase</fullName>
        <ecNumber evidence="8">2.1.1.63</ecNumber>
    </recommendedName>
    <alternativeName>
        <fullName evidence="8">6-O-methylguanine-DNA methyltransferase</fullName>
        <shortName evidence="8">MGMT</shortName>
    </alternativeName>
    <alternativeName>
        <fullName evidence="8">O-6-methylguanine-DNA-alkyltransferase</fullName>
    </alternativeName>
</protein>
<dbReference type="GO" id="GO:0005737">
    <property type="term" value="C:cytoplasm"/>
    <property type="evidence" value="ECO:0007669"/>
    <property type="project" value="UniProtKB-SubCell"/>
</dbReference>
<organism evidence="12 15">
    <name type="scientific">Nocardia seriolae</name>
    <dbReference type="NCBI Taxonomy" id="37332"/>
    <lineage>
        <taxon>Bacteria</taxon>
        <taxon>Bacillati</taxon>
        <taxon>Actinomycetota</taxon>
        <taxon>Actinomycetes</taxon>
        <taxon>Mycobacteriales</taxon>
        <taxon>Nocardiaceae</taxon>
        <taxon>Nocardia</taxon>
    </lineage>
</organism>
<dbReference type="InterPro" id="IPR008332">
    <property type="entry name" value="MethylG_MeTrfase_N"/>
</dbReference>
<dbReference type="SUPFAM" id="SSF53155">
    <property type="entry name" value="Methylated DNA-protein cysteine methyltransferase domain"/>
    <property type="match status" value="1"/>
</dbReference>
<comment type="function">
    <text evidence="8">Involved in the cellular defense against the biological effects of O6-methylguanine (O6-MeG) and O4-methylthymine (O4-MeT) in DNA. Repairs the methylated nucleobase in DNA by stoichiometrically transferring the methyl group to a cysteine residue in the enzyme. This is a suicide reaction: the enzyme is irreversibly inactivated.</text>
</comment>
<evidence type="ECO:0000256" key="8">
    <source>
        <dbReference type="HAMAP-Rule" id="MF_00772"/>
    </source>
</evidence>
<dbReference type="Proteomes" id="UP000037179">
    <property type="component" value="Unassembled WGS sequence"/>
</dbReference>
<evidence type="ECO:0000256" key="1">
    <source>
        <dbReference type="ARBA" id="ARBA00001286"/>
    </source>
</evidence>
<evidence type="ECO:0000313" key="13">
    <source>
        <dbReference type="EMBL" id="GAP32668.1"/>
    </source>
</evidence>
<gene>
    <name evidence="12" type="ORF">NS506_03997</name>
    <name evidence="13" type="ORF">NSK11_contig00172-0006</name>
</gene>
<dbReference type="KEGG" id="nsr:NS506_03997"/>